<feature type="coiled-coil region" evidence="1">
    <location>
        <begin position="42"/>
        <end position="104"/>
    </location>
</feature>
<sequence>MKKSEQRVKKSILMLFALGLVCLSPSVFAQGEKTITLSAEQYQTLKQTIQEQDKTLDTLENNLNRQQNRQQERSKQLQQLNKQLDNSKREMTKTMRTLQSANESLAQADNLLKRQAVSLQTLTELIKREEHKKTVIKRQRDMYAVLALLAVGGAVIK</sequence>
<dbReference type="EMBL" id="ADGP01000020">
    <property type="protein sequence ID" value="EFD93873.1"/>
    <property type="molecule type" value="Genomic_DNA"/>
</dbReference>
<organism evidence="3 4">
    <name type="scientific">Megasphaera lornae</name>
    <dbReference type="NCBI Taxonomy" id="1000568"/>
    <lineage>
        <taxon>Bacteria</taxon>
        <taxon>Bacillati</taxon>
        <taxon>Bacillota</taxon>
        <taxon>Negativicutes</taxon>
        <taxon>Veillonellales</taxon>
        <taxon>Veillonellaceae</taxon>
        <taxon>Megasphaera</taxon>
    </lineage>
</organism>
<evidence type="ECO:0000313" key="4">
    <source>
        <dbReference type="Proteomes" id="UP000003242"/>
    </source>
</evidence>
<comment type="caution">
    <text evidence="3">The sequence shown here is derived from an EMBL/GenBank/DDBJ whole genome shotgun (WGS) entry which is preliminary data.</text>
</comment>
<feature type="signal peptide" evidence="2">
    <location>
        <begin position="1"/>
        <end position="29"/>
    </location>
</feature>
<evidence type="ECO:0000256" key="1">
    <source>
        <dbReference type="SAM" id="Coils"/>
    </source>
</evidence>
<reference evidence="4" key="1">
    <citation type="submission" date="2009-12" db="EMBL/GenBank/DDBJ databases">
        <title>Sequence of Clostridiales genomosp. BVAB3 str. UPII9-5.</title>
        <authorList>
            <person name="Madupu R."/>
            <person name="Durkin A.S."/>
            <person name="Torralba M."/>
            <person name="Methe B."/>
            <person name="Sutton G.G."/>
            <person name="Strausberg R.L."/>
            <person name="Nelson K.E."/>
        </authorList>
    </citation>
    <scope>NUCLEOTIDE SEQUENCE [LARGE SCALE GENOMIC DNA]</scope>
    <source>
        <strain evidence="4">28L</strain>
    </source>
</reference>
<dbReference type="OrthoDB" id="9959406at2"/>
<name>D3LVE6_9FIRM</name>
<keyword evidence="1" id="KW-0175">Coiled coil</keyword>
<gene>
    <name evidence="3" type="ORF">HMPREF0889_0270</name>
</gene>
<feature type="chain" id="PRO_5003047781" evidence="2">
    <location>
        <begin position="30"/>
        <end position="157"/>
    </location>
</feature>
<evidence type="ECO:0000256" key="2">
    <source>
        <dbReference type="SAM" id="SignalP"/>
    </source>
</evidence>
<keyword evidence="2" id="KW-0732">Signal</keyword>
<dbReference type="Proteomes" id="UP000003242">
    <property type="component" value="Unassembled WGS sequence"/>
</dbReference>
<dbReference type="AlphaFoldDB" id="D3LVE6"/>
<proteinExistence type="predicted"/>
<evidence type="ECO:0000313" key="3">
    <source>
        <dbReference type="EMBL" id="EFD93873.1"/>
    </source>
</evidence>
<dbReference type="STRING" id="699218.HMPREF0889_0270"/>
<protein>
    <submittedName>
        <fullName evidence="3">Uncharacterized protein</fullName>
    </submittedName>
</protein>
<accession>D3LVE6</accession>
<dbReference type="RefSeq" id="WP_009369804.1">
    <property type="nucleotide sequence ID" value="NZ_ADGP01000020.1"/>
</dbReference>